<evidence type="ECO:0000313" key="2">
    <source>
        <dbReference type="Proteomes" id="UP000650424"/>
    </source>
</evidence>
<evidence type="ECO:0000313" key="1">
    <source>
        <dbReference type="EMBL" id="MBC3920343.1"/>
    </source>
</evidence>
<dbReference type="NCBIfam" id="TIGR01414">
    <property type="entry name" value="autotrans_barl"/>
    <property type="match status" value="1"/>
</dbReference>
<organism evidence="1 2">
    <name type="scientific">Undibacterium hunanense</name>
    <dbReference type="NCBI Taxonomy" id="2762292"/>
    <lineage>
        <taxon>Bacteria</taxon>
        <taxon>Pseudomonadati</taxon>
        <taxon>Pseudomonadota</taxon>
        <taxon>Betaproteobacteria</taxon>
        <taxon>Burkholderiales</taxon>
        <taxon>Oxalobacteraceae</taxon>
        <taxon>Undibacterium</taxon>
    </lineage>
</organism>
<reference evidence="1 2" key="1">
    <citation type="submission" date="2020-08" db="EMBL/GenBank/DDBJ databases">
        <title>Novel species isolated from subtropical streams in China.</title>
        <authorList>
            <person name="Lu H."/>
        </authorList>
    </citation>
    <scope>NUCLEOTIDE SEQUENCE [LARGE SCALE GENOMIC DNA]</scope>
    <source>
        <strain evidence="1 2">CY18W</strain>
    </source>
</reference>
<dbReference type="InterPro" id="IPR036709">
    <property type="entry name" value="Autotransporte_beta_dom_sf"/>
</dbReference>
<comment type="caution">
    <text evidence="1">The sequence shown here is derived from an EMBL/GenBank/DDBJ whole genome shotgun (WGS) entry which is preliminary data.</text>
</comment>
<dbReference type="SUPFAM" id="SSF103515">
    <property type="entry name" value="Autotransporter"/>
    <property type="match status" value="1"/>
</dbReference>
<sequence>MAVANTAMAAEMSPALDRMSISIGALNVDSNVQLGVNTSAGRADTPDYNADRYTIPRIRADFLLGHSQGISLDYYRYDRSYSSNLIGNTTVNGQAVSGTANLAAKLRLELGQAAYKWWIGSGDDVFGLGLGAAFYRASIDGTVSGTVSAAIPGAAGSMSASESNSVSRSTVAPLLELGWRHAFSPSTRFFVEASGIKKNGGNINGHIYTGTVGAEWFPLENVGLVVDYGVSKISLERETSNGIARLSTRLQGPSAYVKVRF</sequence>
<gene>
    <name evidence="1" type="ORF">H8L32_22965</name>
</gene>
<dbReference type="InterPro" id="IPR006315">
    <property type="entry name" value="OM_autotransptr_brl_dom"/>
</dbReference>
<proteinExistence type="predicted"/>
<accession>A0ABR6ZWU2</accession>
<name>A0ABR6ZWU2_9BURK</name>
<dbReference type="Proteomes" id="UP000650424">
    <property type="component" value="Unassembled WGS sequence"/>
</dbReference>
<protein>
    <submittedName>
        <fullName evidence="1">Autotransporter outer membrane beta-barrel domain-containing protein</fullName>
    </submittedName>
</protein>
<dbReference type="EMBL" id="JACOGF010000015">
    <property type="protein sequence ID" value="MBC3920343.1"/>
    <property type="molecule type" value="Genomic_DNA"/>
</dbReference>
<keyword evidence="2" id="KW-1185">Reference proteome</keyword>